<evidence type="ECO:0000313" key="1">
    <source>
        <dbReference type="EMBL" id="CAH2003566.1"/>
    </source>
</evidence>
<evidence type="ECO:0000313" key="2">
    <source>
        <dbReference type="Proteomes" id="UP001152888"/>
    </source>
</evidence>
<reference evidence="1" key="1">
    <citation type="submission" date="2022-03" db="EMBL/GenBank/DDBJ databases">
        <authorList>
            <person name="Sayadi A."/>
        </authorList>
    </citation>
    <scope>NUCLEOTIDE SEQUENCE</scope>
</reference>
<gene>
    <name evidence="1" type="ORF">ACAOBT_LOCUS27486</name>
</gene>
<protein>
    <submittedName>
        <fullName evidence="1">Uncharacterized protein</fullName>
    </submittedName>
</protein>
<organism evidence="1 2">
    <name type="scientific">Acanthoscelides obtectus</name>
    <name type="common">Bean weevil</name>
    <name type="synonym">Bruchus obtectus</name>
    <dbReference type="NCBI Taxonomy" id="200917"/>
    <lineage>
        <taxon>Eukaryota</taxon>
        <taxon>Metazoa</taxon>
        <taxon>Ecdysozoa</taxon>
        <taxon>Arthropoda</taxon>
        <taxon>Hexapoda</taxon>
        <taxon>Insecta</taxon>
        <taxon>Pterygota</taxon>
        <taxon>Neoptera</taxon>
        <taxon>Endopterygota</taxon>
        <taxon>Coleoptera</taxon>
        <taxon>Polyphaga</taxon>
        <taxon>Cucujiformia</taxon>
        <taxon>Chrysomeloidea</taxon>
        <taxon>Chrysomelidae</taxon>
        <taxon>Bruchinae</taxon>
        <taxon>Bruchini</taxon>
        <taxon>Acanthoscelides</taxon>
    </lineage>
</organism>
<dbReference type="Proteomes" id="UP001152888">
    <property type="component" value="Unassembled WGS sequence"/>
</dbReference>
<keyword evidence="2" id="KW-1185">Reference proteome</keyword>
<dbReference type="EMBL" id="CAKOFQ010007547">
    <property type="protein sequence ID" value="CAH2003566.1"/>
    <property type="molecule type" value="Genomic_DNA"/>
</dbReference>
<proteinExistence type="predicted"/>
<dbReference type="AlphaFoldDB" id="A0A9P0LUS5"/>
<accession>A0A9P0LUS5</accession>
<name>A0A9P0LUS5_ACAOB</name>
<sequence length="119" mass="13920">MLNLLVCKTLIRFEQENVQLKQPTYCGNHFINKCSSHQFMFLCIYHFSINSRYLFNHNIIKVAEMNNYIFISIAKCECAKQLNSKYLDVHSFVVCTLRAIGILIKSRIISDECVFSRNS</sequence>
<comment type="caution">
    <text evidence="1">The sequence shown here is derived from an EMBL/GenBank/DDBJ whole genome shotgun (WGS) entry which is preliminary data.</text>
</comment>